<dbReference type="RefSeq" id="XP_020063640.1">
    <property type="nucleotide sequence ID" value="XM_020207889.1"/>
</dbReference>
<dbReference type="EMBL" id="KV453913">
    <property type="protein sequence ID" value="ODV78518.1"/>
    <property type="molecule type" value="Genomic_DNA"/>
</dbReference>
<organism evidence="1 2">
    <name type="scientific">Suhomyces tanzawaensis NRRL Y-17324</name>
    <dbReference type="NCBI Taxonomy" id="984487"/>
    <lineage>
        <taxon>Eukaryota</taxon>
        <taxon>Fungi</taxon>
        <taxon>Dikarya</taxon>
        <taxon>Ascomycota</taxon>
        <taxon>Saccharomycotina</taxon>
        <taxon>Pichiomycetes</taxon>
        <taxon>Debaryomycetaceae</taxon>
        <taxon>Suhomyces</taxon>
    </lineage>
</organism>
<dbReference type="Proteomes" id="UP000094285">
    <property type="component" value="Unassembled WGS sequence"/>
</dbReference>
<accession>A0A1E4SG79</accession>
<proteinExistence type="predicted"/>
<gene>
    <name evidence="1" type="ORF">CANTADRAFT_268046</name>
</gene>
<evidence type="ECO:0000313" key="1">
    <source>
        <dbReference type="EMBL" id="ODV78518.1"/>
    </source>
</evidence>
<evidence type="ECO:0000313" key="2">
    <source>
        <dbReference type="Proteomes" id="UP000094285"/>
    </source>
</evidence>
<protein>
    <submittedName>
        <fullName evidence="1">Uncharacterized protein</fullName>
    </submittedName>
</protein>
<keyword evidence="2" id="KW-1185">Reference proteome</keyword>
<sequence length="161" mass="18383">MGLGLVFWSRRDKPGLLQNTTITIVCGPLSRAHIVKILVQSDCCVYRKHMHGMHIFPYCSLRLSYLDFRCAHAVHLTTMHGGSTINDFRYRCTLYVAVDLERSNPHPLPRNLPYRLHQTDSALWKIHACYAGLLHSRTRRPNSGWFNRGLYADIPPAVLAG</sequence>
<reference evidence="2" key="1">
    <citation type="submission" date="2016-05" db="EMBL/GenBank/DDBJ databases">
        <title>Comparative genomics of biotechnologically important yeasts.</title>
        <authorList>
            <consortium name="DOE Joint Genome Institute"/>
            <person name="Riley R."/>
            <person name="Haridas S."/>
            <person name="Wolfe K.H."/>
            <person name="Lopes M.R."/>
            <person name="Hittinger C.T."/>
            <person name="Goker M."/>
            <person name="Salamov A."/>
            <person name="Wisecaver J."/>
            <person name="Long T.M."/>
            <person name="Aerts A.L."/>
            <person name="Barry K."/>
            <person name="Choi C."/>
            <person name="Clum A."/>
            <person name="Coughlan A.Y."/>
            <person name="Deshpande S."/>
            <person name="Douglass A.P."/>
            <person name="Hanson S.J."/>
            <person name="Klenk H.-P."/>
            <person name="Labutti K."/>
            <person name="Lapidus A."/>
            <person name="Lindquist E."/>
            <person name="Lipzen A."/>
            <person name="Meier-Kolthoff J.P."/>
            <person name="Ohm R.A."/>
            <person name="Otillar R.P."/>
            <person name="Pangilinan J."/>
            <person name="Peng Y."/>
            <person name="Rokas A."/>
            <person name="Rosa C.A."/>
            <person name="Scheuner C."/>
            <person name="Sibirny A.A."/>
            <person name="Slot J.C."/>
            <person name="Stielow J.B."/>
            <person name="Sun H."/>
            <person name="Kurtzman C.P."/>
            <person name="Blackwell M."/>
            <person name="Grigoriev I.V."/>
            <person name="Jeffries T.W."/>
        </authorList>
    </citation>
    <scope>NUCLEOTIDE SEQUENCE [LARGE SCALE GENOMIC DNA]</scope>
    <source>
        <strain evidence="2">NRRL Y-17324</strain>
    </source>
</reference>
<dbReference type="GeneID" id="30982026"/>
<name>A0A1E4SG79_9ASCO</name>
<dbReference type="AlphaFoldDB" id="A0A1E4SG79"/>